<evidence type="ECO:0000256" key="3">
    <source>
        <dbReference type="ARBA" id="ARBA00023163"/>
    </source>
</evidence>
<gene>
    <name evidence="5" type="ORF">PaecuDRAFT_3393</name>
</gene>
<dbReference type="PANTHER" id="PTHR30146:SF109">
    <property type="entry name" value="HTH-TYPE TRANSCRIPTIONAL REGULATOR GALS"/>
    <property type="match status" value="1"/>
</dbReference>
<dbReference type="AlphaFoldDB" id="E0ICK4"/>
<dbReference type="GO" id="GO:0000976">
    <property type="term" value="F:transcription cis-regulatory region binding"/>
    <property type="evidence" value="ECO:0007669"/>
    <property type="project" value="TreeGrafter"/>
</dbReference>
<dbReference type="GO" id="GO:0003700">
    <property type="term" value="F:DNA-binding transcription factor activity"/>
    <property type="evidence" value="ECO:0007669"/>
    <property type="project" value="TreeGrafter"/>
</dbReference>
<dbReference type="EMBL" id="AEDD01000009">
    <property type="protein sequence ID" value="EFM09890.1"/>
    <property type="molecule type" value="Genomic_DNA"/>
</dbReference>
<keyword evidence="2" id="KW-0238">DNA-binding</keyword>
<protein>
    <submittedName>
        <fullName evidence="5">Transcriptional regulator, LacI family</fullName>
    </submittedName>
</protein>
<reference evidence="5 6" key="1">
    <citation type="submission" date="2010-07" db="EMBL/GenBank/DDBJ databases">
        <title>The draft genome of Paenibacillus curdlanolyticus YK9.</title>
        <authorList>
            <consortium name="US DOE Joint Genome Institute (JGI-PGF)"/>
            <person name="Lucas S."/>
            <person name="Copeland A."/>
            <person name="Lapidus A."/>
            <person name="Cheng J.-F."/>
            <person name="Bruce D."/>
            <person name="Goodwin L."/>
            <person name="Pitluck S."/>
            <person name="Land M.L."/>
            <person name="Hauser L."/>
            <person name="Chang Y.-J."/>
            <person name="Jeffries C."/>
            <person name="Anderson I.J."/>
            <person name="Johnson E."/>
            <person name="Loganathan U."/>
            <person name="Mulhopadhyay B."/>
            <person name="Kyrpides N."/>
            <person name="Woyke T.J."/>
        </authorList>
    </citation>
    <scope>NUCLEOTIDE SEQUENCE [LARGE SCALE GENOMIC DNA]</scope>
    <source>
        <strain evidence="5 6">YK9</strain>
    </source>
</reference>
<organism evidence="5 6">
    <name type="scientific">Paenibacillus curdlanolyticus YK9</name>
    <dbReference type="NCBI Taxonomy" id="717606"/>
    <lineage>
        <taxon>Bacteria</taxon>
        <taxon>Bacillati</taxon>
        <taxon>Bacillota</taxon>
        <taxon>Bacilli</taxon>
        <taxon>Bacillales</taxon>
        <taxon>Paenibacillaceae</taxon>
        <taxon>Paenibacillus</taxon>
    </lineage>
</organism>
<dbReference type="SUPFAM" id="SSF53822">
    <property type="entry name" value="Periplasmic binding protein-like I"/>
    <property type="match status" value="1"/>
</dbReference>
<dbReference type="SMART" id="SM00354">
    <property type="entry name" value="HTH_LACI"/>
    <property type="match status" value="1"/>
</dbReference>
<dbReference type="InterPro" id="IPR046335">
    <property type="entry name" value="LacI/GalR-like_sensor"/>
</dbReference>
<evidence type="ECO:0000256" key="2">
    <source>
        <dbReference type="ARBA" id="ARBA00023125"/>
    </source>
</evidence>
<dbReference type="CDD" id="cd06267">
    <property type="entry name" value="PBP1_LacI_sugar_binding-like"/>
    <property type="match status" value="1"/>
</dbReference>
<evidence type="ECO:0000313" key="6">
    <source>
        <dbReference type="Proteomes" id="UP000005387"/>
    </source>
</evidence>
<evidence type="ECO:0000313" key="5">
    <source>
        <dbReference type="EMBL" id="EFM09890.1"/>
    </source>
</evidence>
<dbReference type="PANTHER" id="PTHR30146">
    <property type="entry name" value="LACI-RELATED TRANSCRIPTIONAL REPRESSOR"/>
    <property type="match status" value="1"/>
</dbReference>
<accession>E0ICK4</accession>
<feature type="domain" description="HTH lacI-type" evidence="4">
    <location>
        <begin position="4"/>
        <end position="58"/>
    </location>
</feature>
<dbReference type="Gene3D" id="1.10.260.40">
    <property type="entry name" value="lambda repressor-like DNA-binding domains"/>
    <property type="match status" value="1"/>
</dbReference>
<dbReference type="SUPFAM" id="SSF47413">
    <property type="entry name" value="lambda repressor-like DNA-binding domains"/>
    <property type="match status" value="1"/>
</dbReference>
<name>E0ICK4_9BACL</name>
<keyword evidence="1" id="KW-0805">Transcription regulation</keyword>
<dbReference type="RefSeq" id="WP_006039381.1">
    <property type="nucleotide sequence ID" value="NZ_AEDD01000009.1"/>
</dbReference>
<dbReference type="eggNOG" id="COG1609">
    <property type="taxonomic scope" value="Bacteria"/>
</dbReference>
<evidence type="ECO:0000256" key="1">
    <source>
        <dbReference type="ARBA" id="ARBA00023015"/>
    </source>
</evidence>
<dbReference type="InterPro" id="IPR010982">
    <property type="entry name" value="Lambda_DNA-bd_dom_sf"/>
</dbReference>
<dbReference type="PROSITE" id="PS50932">
    <property type="entry name" value="HTH_LACI_2"/>
    <property type="match status" value="1"/>
</dbReference>
<keyword evidence="6" id="KW-1185">Reference proteome</keyword>
<dbReference type="Pfam" id="PF13377">
    <property type="entry name" value="Peripla_BP_3"/>
    <property type="match status" value="1"/>
</dbReference>
<dbReference type="Pfam" id="PF00356">
    <property type="entry name" value="LacI"/>
    <property type="match status" value="1"/>
</dbReference>
<dbReference type="Gene3D" id="3.40.50.2300">
    <property type="match status" value="2"/>
</dbReference>
<dbReference type="InterPro" id="IPR028082">
    <property type="entry name" value="Peripla_BP_I"/>
</dbReference>
<keyword evidence="3" id="KW-0804">Transcription</keyword>
<dbReference type="STRING" id="717606.PaecuDRAFT_3393"/>
<dbReference type="PRINTS" id="PR00036">
    <property type="entry name" value="HTHLACI"/>
</dbReference>
<proteinExistence type="predicted"/>
<sequence>MSKITINDIAKAAGVAKSTVSKVLNDASSISEDTKRKVREIMKDMNYTPSSIATQLAKQSSNTVGLLIDLSRKGDFLNHFFYPIIGGIESIVGKHQYELTICNSHESSQTTTNGYVPDPSFMDRLVRNRKVDGLLLDSSIWTPRTELLLGELHFPYVLLGDAPIDAPYSAVNIDNEAGGRLLAGHLISQGYKRLAFVGGERGEPLFESRLKGCRQALSEQGLALDECHIKHGVANEANGRLLMNQLLSLPIDDRPDAIICMNNYTAFGALESARDVGVAVPTTLGVATFDDYPLAPYTSPPLTCLSMDTFELGTQAAEMLMARIGDYSTRAESRRIPPTLIVRASTSR</sequence>
<dbReference type="Proteomes" id="UP000005387">
    <property type="component" value="Unassembled WGS sequence"/>
</dbReference>
<dbReference type="OrthoDB" id="9788209at2"/>
<dbReference type="InterPro" id="IPR000843">
    <property type="entry name" value="HTH_LacI"/>
</dbReference>
<evidence type="ECO:0000259" key="4">
    <source>
        <dbReference type="PROSITE" id="PS50932"/>
    </source>
</evidence>
<dbReference type="CDD" id="cd01392">
    <property type="entry name" value="HTH_LacI"/>
    <property type="match status" value="1"/>
</dbReference>